<evidence type="ECO:0000313" key="2">
    <source>
        <dbReference type="Proteomes" id="UP001318301"/>
    </source>
</evidence>
<dbReference type="Proteomes" id="UP001318301">
    <property type="component" value="Unassembled WGS sequence"/>
</dbReference>
<dbReference type="EMBL" id="SEWW01000004">
    <property type="protein sequence ID" value="NGZ44543.1"/>
    <property type="molecule type" value="Genomic_DNA"/>
</dbReference>
<dbReference type="RefSeq" id="WP_166230940.1">
    <property type="nucleotide sequence ID" value="NZ_CBCSIJ010000003.1"/>
</dbReference>
<accession>A0ABX0EWN9</accession>
<reference evidence="1 2" key="1">
    <citation type="submission" date="2019-02" db="EMBL/GenBank/DDBJ databases">
        <title>Genome of a new Bacteroidetes strain.</title>
        <authorList>
            <person name="Pitt A."/>
        </authorList>
    </citation>
    <scope>NUCLEOTIDE SEQUENCE [LARGE SCALE GENOMIC DNA]</scope>
    <source>
        <strain evidence="1 2">50C-KIRBA</strain>
    </source>
</reference>
<protein>
    <submittedName>
        <fullName evidence="1">Uncharacterized protein</fullName>
    </submittedName>
</protein>
<comment type="caution">
    <text evidence="1">The sequence shown here is derived from an EMBL/GenBank/DDBJ whole genome shotgun (WGS) entry which is preliminary data.</text>
</comment>
<proteinExistence type="predicted"/>
<evidence type="ECO:0000313" key="1">
    <source>
        <dbReference type="EMBL" id="NGZ44543.1"/>
    </source>
</evidence>
<keyword evidence="2" id="KW-1185">Reference proteome</keyword>
<name>A0ABX0EWN9_9BACT</name>
<organism evidence="1 2">
    <name type="scientific">Aquirufa beregesia</name>
    <dbReference type="NCBI Taxonomy" id="2516556"/>
    <lineage>
        <taxon>Bacteria</taxon>
        <taxon>Pseudomonadati</taxon>
        <taxon>Bacteroidota</taxon>
        <taxon>Cytophagia</taxon>
        <taxon>Cytophagales</taxon>
        <taxon>Flectobacillaceae</taxon>
        <taxon>Aquirufa</taxon>
    </lineage>
</organism>
<gene>
    <name evidence="1" type="ORF">EWU23_08650</name>
</gene>
<sequence>MNNSKLLKLTLPVLSVIILGGVFGNDARGKETPNASCKKANQVCMDLPWPASDPNGVLVIVLD</sequence>